<protein>
    <submittedName>
        <fullName evidence="1">Uncharacterized protein</fullName>
    </submittedName>
</protein>
<keyword evidence="2" id="KW-1185">Reference proteome</keyword>
<dbReference type="EMBL" id="ASJR01000013">
    <property type="protein sequence ID" value="ERP31443.1"/>
    <property type="molecule type" value="Genomic_DNA"/>
</dbReference>
<name>U7D681_9BACT</name>
<dbReference type="Proteomes" id="UP000017148">
    <property type="component" value="Unassembled WGS sequence"/>
</dbReference>
<proteinExistence type="predicted"/>
<dbReference type="PROSITE" id="PS51257">
    <property type="entry name" value="PROKAR_LIPOPROTEIN"/>
    <property type="match status" value="1"/>
</dbReference>
<organism evidence="1 2">
    <name type="scientific">Chitinivibrio alkaliphilus ACht1</name>
    <dbReference type="NCBI Taxonomy" id="1313304"/>
    <lineage>
        <taxon>Bacteria</taxon>
        <taxon>Pseudomonadati</taxon>
        <taxon>Fibrobacterota</taxon>
        <taxon>Chitinivibrionia</taxon>
        <taxon>Chitinivibrionales</taxon>
        <taxon>Chitinivibrionaceae</taxon>
        <taxon>Chitinivibrio</taxon>
    </lineage>
</organism>
<comment type="caution">
    <text evidence="1">The sequence shown here is derived from an EMBL/GenBank/DDBJ whole genome shotgun (WGS) entry which is preliminary data.</text>
</comment>
<gene>
    <name evidence="1" type="ORF">CALK_1644</name>
</gene>
<sequence length="325" mass="35898">MWSRNLFILFVVPLFFLGCGILEPSSGHDDEKEQEYSFFATTPFFAPAQKETSLLTLYTSSGTSLRLSSGDLLRIRFFDHSYVSREDTISIKRGQNLDALFTQIIQAVASHGYELALSLEEGEVQAKFSPGDTIYNLTVENLSDHVSKKELRRTLYWSGTLWGTRVSAGRLLSPAAKSDLLTELRDPYGRRVGIEAFDTIFVMGSISNKEIPPGEYLLRIDPHGGGETVEDLHLLIRTAASAAGSRGYSFGVVSRSPHERTGAFYFQAPHTDRSKDSLVVFAKKARGGGALSPAIFNDMMVYEYIPCAIPELRDGISSGTVLDCL</sequence>
<accession>U7D681</accession>
<dbReference type="RefSeq" id="WP_022637092.1">
    <property type="nucleotide sequence ID" value="NZ_ASJR01000013.1"/>
</dbReference>
<dbReference type="AlphaFoldDB" id="U7D681"/>
<evidence type="ECO:0000313" key="2">
    <source>
        <dbReference type="Proteomes" id="UP000017148"/>
    </source>
</evidence>
<reference evidence="1 2" key="1">
    <citation type="journal article" date="2013" name="Environ. Microbiol.">
        <title>Genome analysis of Chitinivibrio alkaliphilus gen. nov., sp. nov., a novel extremely haloalkaliphilic anaerobic chitinolytic bacterium from the candidate phylum Termite Group 3.</title>
        <authorList>
            <person name="Sorokin D.Y."/>
            <person name="Gumerov V.M."/>
            <person name="Rakitin A.L."/>
            <person name="Beletsky A.V."/>
            <person name="Damste J.S."/>
            <person name="Muyzer G."/>
            <person name="Mardanov A.V."/>
            <person name="Ravin N.V."/>
        </authorList>
    </citation>
    <scope>NUCLEOTIDE SEQUENCE [LARGE SCALE GENOMIC DNA]</scope>
    <source>
        <strain evidence="1 2">ACht1</strain>
    </source>
</reference>
<evidence type="ECO:0000313" key="1">
    <source>
        <dbReference type="EMBL" id="ERP31443.1"/>
    </source>
</evidence>
<dbReference type="STRING" id="1313304.CALK_1644"/>